<dbReference type="EMBL" id="JBBHLL010000022">
    <property type="protein sequence ID" value="KAK7829173.1"/>
    <property type="molecule type" value="Genomic_DNA"/>
</dbReference>
<accession>A0AAW0JQ24</accession>
<proteinExistence type="predicted"/>
<dbReference type="SUPFAM" id="SSF57850">
    <property type="entry name" value="RING/U-box"/>
    <property type="match status" value="1"/>
</dbReference>
<organism evidence="1 2">
    <name type="scientific">Myodes glareolus</name>
    <name type="common">Bank vole</name>
    <name type="synonym">Clethrionomys glareolus</name>
    <dbReference type="NCBI Taxonomy" id="447135"/>
    <lineage>
        <taxon>Eukaryota</taxon>
        <taxon>Metazoa</taxon>
        <taxon>Chordata</taxon>
        <taxon>Craniata</taxon>
        <taxon>Vertebrata</taxon>
        <taxon>Euteleostomi</taxon>
        <taxon>Mammalia</taxon>
        <taxon>Eutheria</taxon>
        <taxon>Euarchontoglires</taxon>
        <taxon>Glires</taxon>
        <taxon>Rodentia</taxon>
        <taxon>Myomorpha</taxon>
        <taxon>Muroidea</taxon>
        <taxon>Cricetidae</taxon>
        <taxon>Arvicolinae</taxon>
        <taxon>Myodes</taxon>
    </lineage>
</organism>
<sequence length="111" mass="11761">MSLRAGMTDSTQVCFVKEQGGLVQGTPFPLWLLSLDCIICMEKLSVTSGYSDMTTSRSLGPMAVGRLTKCSHTFHLLCLLAMYCNGNKVPQPLGGTALTCPHSPFGSATSG</sequence>
<protein>
    <recommendedName>
        <fullName evidence="3">RING-type E3 ubiquitin transferase</fullName>
    </recommendedName>
</protein>
<dbReference type="Gene3D" id="3.30.40.10">
    <property type="entry name" value="Zinc/RING finger domain, C3HC4 (zinc finger)"/>
    <property type="match status" value="1"/>
</dbReference>
<comment type="caution">
    <text evidence="1">The sequence shown here is derived from an EMBL/GenBank/DDBJ whole genome shotgun (WGS) entry which is preliminary data.</text>
</comment>
<gene>
    <name evidence="1" type="ORF">U0070_012644</name>
</gene>
<evidence type="ECO:0000313" key="1">
    <source>
        <dbReference type="EMBL" id="KAK7829173.1"/>
    </source>
</evidence>
<keyword evidence="2" id="KW-1185">Reference proteome</keyword>
<evidence type="ECO:0000313" key="2">
    <source>
        <dbReference type="Proteomes" id="UP001488838"/>
    </source>
</evidence>
<reference evidence="1 2" key="1">
    <citation type="journal article" date="2023" name="bioRxiv">
        <title>Conserved and derived expression patterns and positive selection on dental genes reveal complex evolutionary context of ever-growing rodent molars.</title>
        <authorList>
            <person name="Calamari Z.T."/>
            <person name="Song A."/>
            <person name="Cohen E."/>
            <person name="Akter M."/>
            <person name="Roy R.D."/>
            <person name="Hallikas O."/>
            <person name="Christensen M.M."/>
            <person name="Li P."/>
            <person name="Marangoni P."/>
            <person name="Jernvall J."/>
            <person name="Klein O.D."/>
        </authorList>
    </citation>
    <scope>NUCLEOTIDE SEQUENCE [LARGE SCALE GENOMIC DNA]</scope>
    <source>
        <strain evidence="1">V071</strain>
    </source>
</reference>
<evidence type="ECO:0008006" key="3">
    <source>
        <dbReference type="Google" id="ProtNLM"/>
    </source>
</evidence>
<dbReference type="AlphaFoldDB" id="A0AAW0JQ24"/>
<dbReference type="Proteomes" id="UP001488838">
    <property type="component" value="Unassembled WGS sequence"/>
</dbReference>
<dbReference type="InterPro" id="IPR013083">
    <property type="entry name" value="Znf_RING/FYVE/PHD"/>
</dbReference>
<name>A0AAW0JQ24_MYOGA</name>